<dbReference type="AlphaFoldDB" id="A0AAV0CGK0"/>
<evidence type="ECO:0000313" key="1">
    <source>
        <dbReference type="EMBL" id="CAH9076380.1"/>
    </source>
</evidence>
<dbReference type="EMBL" id="CAMAPF010000030">
    <property type="protein sequence ID" value="CAH9076380.1"/>
    <property type="molecule type" value="Genomic_DNA"/>
</dbReference>
<reference evidence="1" key="1">
    <citation type="submission" date="2022-07" db="EMBL/GenBank/DDBJ databases">
        <authorList>
            <person name="Macas J."/>
            <person name="Novak P."/>
            <person name="Neumann P."/>
        </authorList>
    </citation>
    <scope>NUCLEOTIDE SEQUENCE</scope>
</reference>
<accession>A0AAV0CGK0</accession>
<comment type="caution">
    <text evidence="1">The sequence shown here is derived from an EMBL/GenBank/DDBJ whole genome shotgun (WGS) entry which is preliminary data.</text>
</comment>
<dbReference type="Proteomes" id="UP001152523">
    <property type="component" value="Unassembled WGS sequence"/>
</dbReference>
<protein>
    <submittedName>
        <fullName evidence="1">Uncharacterized protein</fullName>
    </submittedName>
</protein>
<sequence>MHIYGVLKGLEFPQSLEGKFTAFLFGETGKTRQSSFSGE</sequence>
<keyword evidence="2" id="KW-1185">Reference proteome</keyword>
<organism evidence="1 2">
    <name type="scientific">Cuscuta epithymum</name>
    <dbReference type="NCBI Taxonomy" id="186058"/>
    <lineage>
        <taxon>Eukaryota</taxon>
        <taxon>Viridiplantae</taxon>
        <taxon>Streptophyta</taxon>
        <taxon>Embryophyta</taxon>
        <taxon>Tracheophyta</taxon>
        <taxon>Spermatophyta</taxon>
        <taxon>Magnoliopsida</taxon>
        <taxon>eudicotyledons</taxon>
        <taxon>Gunneridae</taxon>
        <taxon>Pentapetalae</taxon>
        <taxon>asterids</taxon>
        <taxon>lamiids</taxon>
        <taxon>Solanales</taxon>
        <taxon>Convolvulaceae</taxon>
        <taxon>Cuscuteae</taxon>
        <taxon>Cuscuta</taxon>
        <taxon>Cuscuta subgen. Cuscuta</taxon>
    </lineage>
</organism>
<gene>
    <name evidence="1" type="ORF">CEPIT_LOCUS5867</name>
</gene>
<evidence type="ECO:0000313" key="2">
    <source>
        <dbReference type="Proteomes" id="UP001152523"/>
    </source>
</evidence>
<name>A0AAV0CGK0_9ASTE</name>
<proteinExistence type="predicted"/>